<dbReference type="InterPro" id="IPR019758">
    <property type="entry name" value="Pept_S26A_signal_pept_1_CS"/>
</dbReference>
<dbReference type="GO" id="GO:0006465">
    <property type="term" value="P:signal peptide processing"/>
    <property type="evidence" value="ECO:0007669"/>
    <property type="project" value="InterPro"/>
</dbReference>
<evidence type="ECO:0000256" key="6">
    <source>
        <dbReference type="ARBA" id="ARBA00022801"/>
    </source>
</evidence>
<feature type="active site" evidence="10">
    <location>
        <position position="38"/>
    </location>
</feature>
<dbReference type="GO" id="GO:0006627">
    <property type="term" value="P:protein processing involved in protein targeting to mitochondrion"/>
    <property type="evidence" value="ECO:0007669"/>
    <property type="project" value="InterPro"/>
</dbReference>
<dbReference type="NCBIfam" id="TIGR02227">
    <property type="entry name" value="sigpep_I_bact"/>
    <property type="match status" value="1"/>
</dbReference>
<keyword evidence="8 11" id="KW-0496">Mitochondrion</keyword>
<dbReference type="GeneID" id="73469554"/>
<evidence type="ECO:0000313" key="14">
    <source>
        <dbReference type="Proteomes" id="UP000694255"/>
    </source>
</evidence>
<dbReference type="EC" id="3.4.21.-" evidence="11"/>
<keyword evidence="4" id="KW-0812">Transmembrane</keyword>
<dbReference type="InterPro" id="IPR019533">
    <property type="entry name" value="Peptidase_S26"/>
</dbReference>
<sequence>MSRIPQGVKTAFITFTWFPVLYTFTNHGYQPYKISGFSMTPTFNPGTETTTNDIVIVQKFNLKKPSSLDRGDIIMFRSPSNPEKLLTKRVIGLQGDLIRPKSPPYPKPEVRIPRNHLWVEGDNGIHSIDSNTFGPISQGLVVGKVMTVIWPLNRFGCDLSGGRDLSI</sequence>
<feature type="active site" evidence="10">
    <location>
        <position position="88"/>
    </location>
</feature>
<evidence type="ECO:0000256" key="8">
    <source>
        <dbReference type="ARBA" id="ARBA00023128"/>
    </source>
</evidence>
<comment type="subcellular location">
    <subcellularLocation>
        <location evidence="1">Mitochondrion inner membrane</location>
        <topology evidence="1">Single-pass membrane protein</topology>
    </subcellularLocation>
</comment>
<feature type="domain" description="Peptidase S26" evidence="12">
    <location>
        <begin position="109"/>
        <end position="150"/>
    </location>
</feature>
<comment type="caution">
    <text evidence="13">The sequence shown here is derived from an EMBL/GenBank/DDBJ whole genome shotgun (WGS) entry which is preliminary data.</text>
</comment>
<proteinExistence type="inferred from homology"/>
<dbReference type="Pfam" id="PF10502">
    <property type="entry name" value="Peptidase_S26"/>
    <property type="match status" value="2"/>
</dbReference>
<name>A0A8J5QKN3_9ASCO</name>
<reference evidence="13 14" key="1">
    <citation type="journal article" date="2021" name="DNA Res.">
        <title>Genome analysis of Candida subhashii reveals its hybrid nature and dual mitochondrial genome conformations.</title>
        <authorList>
            <person name="Mixao V."/>
            <person name="Hegedusova E."/>
            <person name="Saus E."/>
            <person name="Pryszcz L.P."/>
            <person name="Cillingova A."/>
            <person name="Nosek J."/>
            <person name="Gabaldon T."/>
        </authorList>
    </citation>
    <scope>NUCLEOTIDE SEQUENCE [LARGE SCALE GENOMIC DNA]</scope>
    <source>
        <strain evidence="13 14">CBS 10753</strain>
    </source>
</reference>
<evidence type="ECO:0000256" key="1">
    <source>
        <dbReference type="ARBA" id="ARBA00004434"/>
    </source>
</evidence>
<dbReference type="Proteomes" id="UP000694255">
    <property type="component" value="Unassembled WGS sequence"/>
</dbReference>
<dbReference type="AlphaFoldDB" id="A0A8J5QKN3"/>
<evidence type="ECO:0000256" key="7">
    <source>
        <dbReference type="ARBA" id="ARBA00022989"/>
    </source>
</evidence>
<evidence type="ECO:0000256" key="4">
    <source>
        <dbReference type="ARBA" id="ARBA00022692"/>
    </source>
</evidence>
<dbReference type="OrthoDB" id="9996127at2759"/>
<evidence type="ECO:0000256" key="3">
    <source>
        <dbReference type="ARBA" id="ARBA00022670"/>
    </source>
</evidence>
<accession>A0A8J5QKN3</accession>
<dbReference type="CDD" id="cd06530">
    <property type="entry name" value="S26_SPase_I"/>
    <property type="match status" value="1"/>
</dbReference>
<protein>
    <recommendedName>
        <fullName evidence="11">Mitochondrial inner membrane protease subunit</fullName>
        <ecNumber evidence="11">3.4.21.-</ecNumber>
    </recommendedName>
</protein>
<dbReference type="PROSITE" id="PS00761">
    <property type="entry name" value="SPASE_I_3"/>
    <property type="match status" value="1"/>
</dbReference>
<evidence type="ECO:0000256" key="2">
    <source>
        <dbReference type="ARBA" id="ARBA00007066"/>
    </source>
</evidence>
<evidence type="ECO:0000256" key="5">
    <source>
        <dbReference type="ARBA" id="ARBA00022792"/>
    </source>
</evidence>
<dbReference type="PANTHER" id="PTHR46041">
    <property type="entry name" value="MITOCHONDRIAL INNER MEMBRANE PROTEASE SUBUNIT 2"/>
    <property type="match status" value="1"/>
</dbReference>
<dbReference type="InterPro" id="IPR037730">
    <property type="entry name" value="IMP2"/>
</dbReference>
<feature type="domain" description="Peptidase S26" evidence="12">
    <location>
        <begin position="14"/>
        <end position="99"/>
    </location>
</feature>
<evidence type="ECO:0000259" key="12">
    <source>
        <dbReference type="Pfam" id="PF10502"/>
    </source>
</evidence>
<evidence type="ECO:0000313" key="13">
    <source>
        <dbReference type="EMBL" id="KAG7663744.1"/>
    </source>
</evidence>
<dbReference type="PANTHER" id="PTHR46041:SF2">
    <property type="entry name" value="MITOCHONDRIAL INNER MEMBRANE PROTEASE SUBUNIT 2"/>
    <property type="match status" value="1"/>
</dbReference>
<keyword evidence="9" id="KW-0472">Membrane</keyword>
<comment type="similarity">
    <text evidence="2">Belongs to the peptidase S26 family. IMP2 subfamily.</text>
</comment>
<dbReference type="EMBL" id="JAGSYN010000120">
    <property type="protein sequence ID" value="KAG7663744.1"/>
    <property type="molecule type" value="Genomic_DNA"/>
</dbReference>
<dbReference type="InterPro" id="IPR019756">
    <property type="entry name" value="Pept_S26A_signal_pept_1_Ser-AS"/>
</dbReference>
<dbReference type="RefSeq" id="XP_049263976.1">
    <property type="nucleotide sequence ID" value="XM_049406536.1"/>
</dbReference>
<organism evidence="13 14">
    <name type="scientific">[Candida] subhashii</name>
    <dbReference type="NCBI Taxonomy" id="561895"/>
    <lineage>
        <taxon>Eukaryota</taxon>
        <taxon>Fungi</taxon>
        <taxon>Dikarya</taxon>
        <taxon>Ascomycota</taxon>
        <taxon>Saccharomycotina</taxon>
        <taxon>Pichiomycetes</taxon>
        <taxon>Debaryomycetaceae</taxon>
        <taxon>Spathaspora</taxon>
    </lineage>
</organism>
<dbReference type="InterPro" id="IPR000223">
    <property type="entry name" value="Pept_S26A_signal_pept_1"/>
</dbReference>
<keyword evidence="3 11" id="KW-0645">Protease</keyword>
<keyword evidence="6 11" id="KW-0378">Hydrolase</keyword>
<dbReference type="GO" id="GO:0042720">
    <property type="term" value="C:mitochondrial inner membrane peptidase complex"/>
    <property type="evidence" value="ECO:0007669"/>
    <property type="project" value="InterPro"/>
</dbReference>
<evidence type="ECO:0000256" key="11">
    <source>
        <dbReference type="RuleBase" id="RU362041"/>
    </source>
</evidence>
<dbReference type="FunFam" id="2.10.109.10:FF:000005">
    <property type="entry name" value="Mitochondrial inner membrane protease subunit"/>
    <property type="match status" value="1"/>
</dbReference>
<keyword evidence="5 11" id="KW-0999">Mitochondrion inner membrane</keyword>
<gene>
    <name evidence="13" type="ORF">J8A68_002753</name>
</gene>
<dbReference type="PROSITE" id="PS00501">
    <property type="entry name" value="SPASE_I_1"/>
    <property type="match status" value="1"/>
</dbReference>
<keyword evidence="7" id="KW-1133">Transmembrane helix</keyword>
<evidence type="ECO:0000256" key="10">
    <source>
        <dbReference type="PIRSR" id="PIRSR600223-1"/>
    </source>
</evidence>
<dbReference type="GO" id="GO:0004252">
    <property type="term" value="F:serine-type endopeptidase activity"/>
    <property type="evidence" value="ECO:0007669"/>
    <property type="project" value="InterPro"/>
</dbReference>
<keyword evidence="14" id="KW-1185">Reference proteome</keyword>
<evidence type="ECO:0000256" key="9">
    <source>
        <dbReference type="ARBA" id="ARBA00023136"/>
    </source>
</evidence>